<dbReference type="RefSeq" id="WP_099644082.1">
    <property type="nucleotide sequence ID" value="NZ_NKHF01000108.1"/>
</dbReference>
<dbReference type="Gene3D" id="3.40.50.300">
    <property type="entry name" value="P-loop containing nucleotide triphosphate hydrolases"/>
    <property type="match status" value="1"/>
</dbReference>
<evidence type="ECO:0000256" key="2">
    <source>
        <dbReference type="ARBA" id="ARBA00022741"/>
    </source>
</evidence>
<dbReference type="AlphaFoldDB" id="A0A2A5JJV0"/>
<evidence type="ECO:0000256" key="6">
    <source>
        <dbReference type="NCBIfam" id="TIGR00152"/>
    </source>
</evidence>
<proteinExistence type="inferred from homology"/>
<keyword evidence="8" id="KW-1185">Reference proteome</keyword>
<comment type="caution">
    <text evidence="7">The sequence shown here is derived from an EMBL/GenBank/DDBJ whole genome shotgun (WGS) entry which is preliminary data.</text>
</comment>
<dbReference type="PANTHER" id="PTHR10695">
    <property type="entry name" value="DEPHOSPHO-COA KINASE-RELATED"/>
    <property type="match status" value="1"/>
</dbReference>
<dbReference type="SUPFAM" id="SSF52540">
    <property type="entry name" value="P-loop containing nucleoside triphosphate hydrolases"/>
    <property type="match status" value="1"/>
</dbReference>
<dbReference type="NCBIfam" id="TIGR00152">
    <property type="entry name" value="dephospho-CoA kinase"/>
    <property type="match status" value="1"/>
</dbReference>
<keyword evidence="5" id="KW-0963">Cytoplasm</keyword>
<dbReference type="UniPathway" id="UPA00241">
    <property type="reaction ID" value="UER00356"/>
</dbReference>
<protein>
    <recommendedName>
        <fullName evidence="5 6">Dephospho-CoA kinase</fullName>
        <ecNumber evidence="5 6">2.7.1.24</ecNumber>
    </recommendedName>
    <alternativeName>
        <fullName evidence="5">Dephosphocoenzyme A kinase</fullName>
    </alternativeName>
</protein>
<name>A0A2A5JJV0_PSEO7</name>
<dbReference type="EC" id="2.7.1.24" evidence="5 6"/>
<evidence type="ECO:0000256" key="5">
    <source>
        <dbReference type="HAMAP-Rule" id="MF_00376"/>
    </source>
</evidence>
<comment type="similarity">
    <text evidence="1 5">Belongs to the CoaE family.</text>
</comment>
<dbReference type="GO" id="GO:0015937">
    <property type="term" value="P:coenzyme A biosynthetic process"/>
    <property type="evidence" value="ECO:0007669"/>
    <property type="project" value="UniProtKB-UniRule"/>
</dbReference>
<dbReference type="InterPro" id="IPR001977">
    <property type="entry name" value="Depp_CoAkinase"/>
</dbReference>
<evidence type="ECO:0000256" key="3">
    <source>
        <dbReference type="ARBA" id="ARBA00022840"/>
    </source>
</evidence>
<comment type="catalytic activity">
    <reaction evidence="5">
        <text>3'-dephospho-CoA + ATP = ADP + CoA + H(+)</text>
        <dbReference type="Rhea" id="RHEA:18245"/>
        <dbReference type="ChEBI" id="CHEBI:15378"/>
        <dbReference type="ChEBI" id="CHEBI:30616"/>
        <dbReference type="ChEBI" id="CHEBI:57287"/>
        <dbReference type="ChEBI" id="CHEBI:57328"/>
        <dbReference type="ChEBI" id="CHEBI:456216"/>
        <dbReference type="EC" id="2.7.1.24"/>
    </reaction>
</comment>
<feature type="binding site" evidence="5">
    <location>
        <begin position="16"/>
        <end position="21"/>
    </location>
    <ligand>
        <name>ATP</name>
        <dbReference type="ChEBI" id="CHEBI:30616"/>
    </ligand>
</feature>
<comment type="subcellular location">
    <subcellularLocation>
        <location evidence="5">Cytoplasm</location>
    </subcellularLocation>
</comment>
<organism evidence="7 8">
    <name type="scientific">Pseudoalteromonas piscicida</name>
    <dbReference type="NCBI Taxonomy" id="43662"/>
    <lineage>
        <taxon>Bacteria</taxon>
        <taxon>Pseudomonadati</taxon>
        <taxon>Pseudomonadota</taxon>
        <taxon>Gammaproteobacteria</taxon>
        <taxon>Alteromonadales</taxon>
        <taxon>Pseudoalteromonadaceae</taxon>
        <taxon>Pseudoalteromonas</taxon>
    </lineage>
</organism>
<gene>
    <name evidence="5" type="primary">coaE</name>
    <name evidence="7" type="ORF">CEX98_21680</name>
</gene>
<reference evidence="8" key="1">
    <citation type="journal article" date="2019" name="Genome Announc.">
        <title>Draft Genome Sequence of Pseudoalteromonas piscicida Strain 36Y ROTHPW, an Hypersaline Seawater Isolate from the South Coast of Sonora, Mexico.</title>
        <authorList>
            <person name="Sanchez-Diaz R."/>
            <person name="Molina-Garza Z.J."/>
            <person name="Cruz-Suarez L.E."/>
            <person name="Selvin J."/>
            <person name="Kiran G.S."/>
            <person name="Ibarra-Gamez J.C."/>
            <person name="Gomez-Gil B."/>
            <person name="Galaviz-Silva L."/>
        </authorList>
    </citation>
    <scope>NUCLEOTIDE SEQUENCE [LARGE SCALE GENOMIC DNA]</scope>
    <source>
        <strain evidence="8">36Y_RITHPW</strain>
    </source>
</reference>
<dbReference type="CDD" id="cd02022">
    <property type="entry name" value="DPCK"/>
    <property type="match status" value="1"/>
</dbReference>
<evidence type="ECO:0000313" key="7">
    <source>
        <dbReference type="EMBL" id="PCK29639.1"/>
    </source>
</evidence>
<dbReference type="GO" id="GO:0004140">
    <property type="term" value="F:dephospho-CoA kinase activity"/>
    <property type="evidence" value="ECO:0007669"/>
    <property type="project" value="UniProtKB-UniRule"/>
</dbReference>
<dbReference type="EMBL" id="NKHF01000108">
    <property type="protein sequence ID" value="PCK29639.1"/>
    <property type="molecule type" value="Genomic_DNA"/>
</dbReference>
<dbReference type="Proteomes" id="UP000228621">
    <property type="component" value="Unassembled WGS sequence"/>
</dbReference>
<dbReference type="PROSITE" id="PS51219">
    <property type="entry name" value="DPCK"/>
    <property type="match status" value="1"/>
</dbReference>
<keyword evidence="4 5" id="KW-0173">Coenzyme A biosynthesis</keyword>
<dbReference type="GO" id="GO:0005737">
    <property type="term" value="C:cytoplasm"/>
    <property type="evidence" value="ECO:0007669"/>
    <property type="project" value="UniProtKB-SubCell"/>
</dbReference>
<accession>A0A2A5JJV0</accession>
<sequence length="209" mass="22896">MLKTNNWILGVTGGIGAGKTAITAHLQQKGVVVVDADVVAREVVAIGSSGLQAIVDEFGSDILLADGNLDRAKLRTIIFADEQKKQWLNALLHPLIRNALLAQLSAAQSDYVILSAPLLFENGLERYCDATLLIDVAVETQITRTTSRDEVDTEQVERIIAAQMPRAEKQEKADYILDNDRPLAQSLLAADKLHDEFLNLAKEKLIINN</sequence>
<evidence type="ECO:0000256" key="4">
    <source>
        <dbReference type="ARBA" id="ARBA00022993"/>
    </source>
</evidence>
<keyword evidence="3 5" id="KW-0067">ATP-binding</keyword>
<dbReference type="InterPro" id="IPR027417">
    <property type="entry name" value="P-loop_NTPase"/>
</dbReference>
<comment type="pathway">
    <text evidence="5">Cofactor biosynthesis; coenzyme A biosynthesis; CoA from (R)-pantothenate: step 5/5.</text>
</comment>
<dbReference type="Pfam" id="PF01121">
    <property type="entry name" value="CoaE"/>
    <property type="match status" value="1"/>
</dbReference>
<dbReference type="OrthoDB" id="9812943at2"/>
<dbReference type="GO" id="GO:0005524">
    <property type="term" value="F:ATP binding"/>
    <property type="evidence" value="ECO:0007669"/>
    <property type="project" value="UniProtKB-UniRule"/>
</dbReference>
<keyword evidence="5 7" id="KW-0418">Kinase</keyword>
<evidence type="ECO:0000313" key="8">
    <source>
        <dbReference type="Proteomes" id="UP000228621"/>
    </source>
</evidence>
<evidence type="ECO:0000256" key="1">
    <source>
        <dbReference type="ARBA" id="ARBA00009018"/>
    </source>
</evidence>
<keyword evidence="5" id="KW-0808">Transferase</keyword>
<comment type="function">
    <text evidence="5">Catalyzes the phosphorylation of the 3'-hydroxyl group of dephosphocoenzyme A to form coenzyme A.</text>
</comment>
<dbReference type="HAMAP" id="MF_00376">
    <property type="entry name" value="Dephospho_CoA_kinase"/>
    <property type="match status" value="1"/>
</dbReference>
<keyword evidence="2 5" id="KW-0547">Nucleotide-binding</keyword>
<dbReference type="PANTHER" id="PTHR10695:SF46">
    <property type="entry name" value="BIFUNCTIONAL COENZYME A SYNTHASE-RELATED"/>
    <property type="match status" value="1"/>
</dbReference>